<dbReference type="GO" id="GO:0005524">
    <property type="term" value="F:ATP binding"/>
    <property type="evidence" value="ECO:0007669"/>
    <property type="project" value="UniProtKB-UniRule"/>
</dbReference>
<evidence type="ECO:0000256" key="6">
    <source>
        <dbReference type="ARBA" id="ARBA00022490"/>
    </source>
</evidence>
<dbReference type="InterPro" id="IPR011095">
    <property type="entry name" value="Dala_Dala_lig_C"/>
</dbReference>
<feature type="binding site" evidence="16">
    <location>
        <position position="257"/>
    </location>
    <ligand>
        <name>Mg(2+)</name>
        <dbReference type="ChEBI" id="CHEBI:18420"/>
        <label>1</label>
    </ligand>
</feature>
<gene>
    <name evidence="14 19" type="primary">ddl</name>
    <name evidence="19" type="ORF">HPTL_0773</name>
</gene>
<organism evidence="19 20">
    <name type="scientific">Hydrogenophilus thermoluteolus</name>
    <name type="common">Pseudomonas hydrogenothermophila</name>
    <dbReference type="NCBI Taxonomy" id="297"/>
    <lineage>
        <taxon>Bacteria</taxon>
        <taxon>Pseudomonadati</taxon>
        <taxon>Pseudomonadota</taxon>
        <taxon>Hydrogenophilia</taxon>
        <taxon>Hydrogenophilales</taxon>
        <taxon>Hydrogenophilaceae</taxon>
        <taxon>Hydrogenophilus</taxon>
    </lineage>
</organism>
<protein>
    <recommendedName>
        <fullName evidence="5 14">D-alanine--D-alanine ligase</fullName>
        <ecNumber evidence="5 14">6.3.2.4</ecNumber>
    </recommendedName>
    <alternativeName>
        <fullName evidence="14">D-Ala-D-Ala ligase</fullName>
    </alternativeName>
    <alternativeName>
        <fullName evidence="14">D-alanylalanine synthetase</fullName>
    </alternativeName>
</protein>
<comment type="pathway">
    <text evidence="14">Cell wall biogenesis; peptidoglycan biosynthesis.</text>
</comment>
<comment type="similarity">
    <text evidence="4 14">Belongs to the D-alanine--D-alanine ligase family.</text>
</comment>
<evidence type="ECO:0000256" key="1">
    <source>
        <dbReference type="ARBA" id="ARBA00001936"/>
    </source>
</evidence>
<dbReference type="GO" id="GO:0005829">
    <property type="term" value="C:cytosol"/>
    <property type="evidence" value="ECO:0007669"/>
    <property type="project" value="TreeGrafter"/>
</dbReference>
<dbReference type="GO" id="GO:0008360">
    <property type="term" value="P:regulation of cell shape"/>
    <property type="evidence" value="ECO:0007669"/>
    <property type="project" value="UniProtKB-KW"/>
</dbReference>
<keyword evidence="20" id="KW-1185">Reference proteome</keyword>
<proteinExistence type="inferred from homology"/>
<dbReference type="InterPro" id="IPR000291">
    <property type="entry name" value="D-Ala_lig_Van_CS"/>
</dbReference>
<dbReference type="InterPro" id="IPR016185">
    <property type="entry name" value="PreATP-grasp_dom_sf"/>
</dbReference>
<comment type="cofactor">
    <cofactor evidence="16">
        <name>Mg(2+)</name>
        <dbReference type="ChEBI" id="CHEBI:18420"/>
    </cofactor>
    <cofactor evidence="16">
        <name>Mn(2+)</name>
        <dbReference type="ChEBI" id="CHEBI:29035"/>
    </cofactor>
    <text evidence="16">Binds 2 magnesium or manganese ions per subunit.</text>
</comment>
<evidence type="ECO:0000256" key="9">
    <source>
        <dbReference type="ARBA" id="ARBA00022840"/>
    </source>
</evidence>
<dbReference type="PROSITE" id="PS50975">
    <property type="entry name" value="ATP_GRASP"/>
    <property type="match status" value="1"/>
</dbReference>
<dbReference type="Gene3D" id="3.30.470.20">
    <property type="entry name" value="ATP-grasp fold, B domain"/>
    <property type="match status" value="1"/>
</dbReference>
<sequence length="315" mass="34220">MRERIAVLMGGASAERTISLRSGNAVCAALTRAGFDVVPFDPKLRDWPELTQEGVTKAFVVLHGRGGEDGTAQAILEWLRIPYTGSGVLASALAMDKWRTKLVWQAVGLPVIPGIRVTRDAWQRDADAVLDTVREAVPAPWFVKPVHEGSSVGAGAAANRDALVTRIEAALAYDDDVLVEQQVRGRELTVAFLGDEVLPVIEIEAPEGNYDFHHKYESSDTRYHCPAPLPESILRGLETLVVQARDALGCEGWGRVDLLWDGSEAKLLEMNTAPGMTDHSLVPMAARAVCLDFDQLCVRILETARLKGGFSCAHG</sequence>
<dbReference type="EC" id="6.3.2.4" evidence="5 14"/>
<comment type="function">
    <text evidence="2 14">Cell wall formation.</text>
</comment>
<dbReference type="Gene3D" id="3.30.1490.20">
    <property type="entry name" value="ATP-grasp fold, A domain"/>
    <property type="match status" value="1"/>
</dbReference>
<dbReference type="Gene3D" id="3.40.50.20">
    <property type="match status" value="1"/>
</dbReference>
<keyword evidence="11 14" id="KW-0573">Peptidoglycan synthesis</keyword>
<evidence type="ECO:0000256" key="2">
    <source>
        <dbReference type="ARBA" id="ARBA00003921"/>
    </source>
</evidence>
<evidence type="ECO:0000256" key="10">
    <source>
        <dbReference type="ARBA" id="ARBA00022960"/>
    </source>
</evidence>
<evidence type="ECO:0000313" key="19">
    <source>
        <dbReference type="EMBL" id="BBD77041.1"/>
    </source>
</evidence>
<dbReference type="HAMAP" id="MF_00047">
    <property type="entry name" value="Dala_Dala_lig"/>
    <property type="match status" value="1"/>
</dbReference>
<reference evidence="19 20" key="1">
    <citation type="submission" date="2018-04" db="EMBL/GenBank/DDBJ databases">
        <title>Complete genome sequence of Hydrogenophilus thermoluteolus TH-1.</title>
        <authorList>
            <person name="Arai H."/>
        </authorList>
    </citation>
    <scope>NUCLEOTIDE SEQUENCE [LARGE SCALE GENOMIC DNA]</scope>
    <source>
        <strain evidence="19 20">TH-1</strain>
    </source>
</reference>
<keyword evidence="12 14" id="KW-0961">Cell wall biogenesis/degradation</keyword>
<dbReference type="PIRSF" id="PIRSF039102">
    <property type="entry name" value="Ddl/VanB"/>
    <property type="match status" value="1"/>
</dbReference>
<keyword evidence="6 14" id="KW-0963">Cytoplasm</keyword>
<evidence type="ECO:0000256" key="3">
    <source>
        <dbReference type="ARBA" id="ARBA00004496"/>
    </source>
</evidence>
<dbReference type="SUPFAM" id="SSF52440">
    <property type="entry name" value="PreATP-grasp domain"/>
    <property type="match status" value="1"/>
</dbReference>
<dbReference type="InterPro" id="IPR013815">
    <property type="entry name" value="ATP_grasp_subdomain_1"/>
</dbReference>
<evidence type="ECO:0000256" key="4">
    <source>
        <dbReference type="ARBA" id="ARBA00010871"/>
    </source>
</evidence>
<accession>A0A2Z6DX43</accession>
<dbReference type="PROSITE" id="PS00844">
    <property type="entry name" value="DALA_DALA_LIGASE_2"/>
    <property type="match status" value="1"/>
</dbReference>
<keyword evidence="16" id="KW-0464">Manganese</keyword>
<dbReference type="PROSITE" id="PS00843">
    <property type="entry name" value="DALA_DALA_LIGASE_1"/>
    <property type="match status" value="1"/>
</dbReference>
<keyword evidence="16" id="KW-0460">Magnesium</keyword>
<dbReference type="Proteomes" id="UP000262004">
    <property type="component" value="Chromosome"/>
</dbReference>
<dbReference type="RefSeq" id="WP_119334819.1">
    <property type="nucleotide sequence ID" value="NZ_AP018558.1"/>
</dbReference>
<dbReference type="PANTHER" id="PTHR23132:SF23">
    <property type="entry name" value="D-ALANINE--D-ALANINE LIGASE B"/>
    <property type="match status" value="1"/>
</dbReference>
<dbReference type="GO" id="GO:0009252">
    <property type="term" value="P:peptidoglycan biosynthetic process"/>
    <property type="evidence" value="ECO:0007669"/>
    <property type="project" value="UniProtKB-UniRule"/>
</dbReference>
<dbReference type="PANTHER" id="PTHR23132">
    <property type="entry name" value="D-ALANINE--D-ALANINE LIGASE"/>
    <property type="match status" value="1"/>
</dbReference>
<feature type="active site" evidence="15">
    <location>
        <position position="150"/>
    </location>
</feature>
<evidence type="ECO:0000313" key="20">
    <source>
        <dbReference type="Proteomes" id="UP000262004"/>
    </source>
</evidence>
<keyword evidence="16" id="KW-0479">Metal-binding</keyword>
<evidence type="ECO:0000256" key="12">
    <source>
        <dbReference type="ARBA" id="ARBA00023316"/>
    </source>
</evidence>
<name>A0A2Z6DX43_HYDTE</name>
<comment type="catalytic activity">
    <reaction evidence="13 14">
        <text>2 D-alanine + ATP = D-alanyl-D-alanine + ADP + phosphate + H(+)</text>
        <dbReference type="Rhea" id="RHEA:11224"/>
        <dbReference type="ChEBI" id="CHEBI:15378"/>
        <dbReference type="ChEBI" id="CHEBI:30616"/>
        <dbReference type="ChEBI" id="CHEBI:43474"/>
        <dbReference type="ChEBI" id="CHEBI:57416"/>
        <dbReference type="ChEBI" id="CHEBI:57822"/>
        <dbReference type="ChEBI" id="CHEBI:456216"/>
        <dbReference type="EC" id="6.3.2.4"/>
    </reaction>
</comment>
<dbReference type="UniPathway" id="UPA00219"/>
<evidence type="ECO:0000256" key="11">
    <source>
        <dbReference type="ARBA" id="ARBA00022984"/>
    </source>
</evidence>
<keyword evidence="9 17" id="KW-0067">ATP-binding</keyword>
<evidence type="ECO:0000256" key="5">
    <source>
        <dbReference type="ARBA" id="ARBA00012216"/>
    </source>
</evidence>
<dbReference type="Pfam" id="PF07478">
    <property type="entry name" value="Dala_Dala_lig_C"/>
    <property type="match status" value="1"/>
</dbReference>
<dbReference type="GO" id="GO:0071555">
    <property type="term" value="P:cell wall organization"/>
    <property type="evidence" value="ECO:0007669"/>
    <property type="project" value="UniProtKB-KW"/>
</dbReference>
<dbReference type="InterPro" id="IPR005905">
    <property type="entry name" value="D_ala_D_ala"/>
</dbReference>
<feature type="domain" description="ATP-grasp" evidence="18">
    <location>
        <begin position="101"/>
        <end position="302"/>
    </location>
</feature>
<feature type="binding site" evidence="16">
    <location>
        <position position="269"/>
    </location>
    <ligand>
        <name>Mg(2+)</name>
        <dbReference type="ChEBI" id="CHEBI:18420"/>
        <label>2</label>
    </ligand>
</feature>
<feature type="binding site" evidence="16">
    <location>
        <position position="271"/>
    </location>
    <ligand>
        <name>Mg(2+)</name>
        <dbReference type="ChEBI" id="CHEBI:18420"/>
        <label>2</label>
    </ligand>
</feature>
<keyword evidence="10 14" id="KW-0133">Cell shape</keyword>
<evidence type="ECO:0000259" key="18">
    <source>
        <dbReference type="PROSITE" id="PS50975"/>
    </source>
</evidence>
<dbReference type="SUPFAM" id="SSF56059">
    <property type="entry name" value="Glutathione synthetase ATP-binding domain-like"/>
    <property type="match status" value="1"/>
</dbReference>
<dbReference type="InterPro" id="IPR011127">
    <property type="entry name" value="Dala_Dala_lig_N"/>
</dbReference>
<dbReference type="NCBIfam" id="TIGR01205">
    <property type="entry name" value="D_ala_D_alaTIGR"/>
    <property type="match status" value="1"/>
</dbReference>
<dbReference type="AlphaFoldDB" id="A0A2Z6DX43"/>
<feature type="active site" evidence="15">
    <location>
        <position position="15"/>
    </location>
</feature>
<dbReference type="InterPro" id="IPR011761">
    <property type="entry name" value="ATP-grasp"/>
</dbReference>
<feature type="binding site" evidence="16">
    <location>
        <position position="269"/>
    </location>
    <ligand>
        <name>Mg(2+)</name>
        <dbReference type="ChEBI" id="CHEBI:18420"/>
        <label>1</label>
    </ligand>
</feature>
<evidence type="ECO:0000256" key="15">
    <source>
        <dbReference type="PIRSR" id="PIRSR039102-1"/>
    </source>
</evidence>
<comment type="subcellular location">
    <subcellularLocation>
        <location evidence="3 14">Cytoplasm</location>
    </subcellularLocation>
</comment>
<evidence type="ECO:0000256" key="14">
    <source>
        <dbReference type="HAMAP-Rule" id="MF_00047"/>
    </source>
</evidence>
<evidence type="ECO:0000256" key="8">
    <source>
        <dbReference type="ARBA" id="ARBA00022741"/>
    </source>
</evidence>
<dbReference type="EMBL" id="AP018558">
    <property type="protein sequence ID" value="BBD77041.1"/>
    <property type="molecule type" value="Genomic_DNA"/>
</dbReference>
<keyword evidence="8 17" id="KW-0547">Nucleotide-binding</keyword>
<dbReference type="GO" id="GO:0008716">
    <property type="term" value="F:D-alanine-D-alanine ligase activity"/>
    <property type="evidence" value="ECO:0007669"/>
    <property type="project" value="UniProtKB-UniRule"/>
</dbReference>
<dbReference type="NCBIfam" id="NF002378">
    <property type="entry name" value="PRK01372.1"/>
    <property type="match status" value="1"/>
</dbReference>
<dbReference type="KEGG" id="htl:HPTL_0773"/>
<dbReference type="Pfam" id="PF01820">
    <property type="entry name" value="Dala_Dala_lig_N"/>
    <property type="match status" value="1"/>
</dbReference>
<keyword evidence="7 14" id="KW-0436">Ligase</keyword>
<comment type="cofactor">
    <cofactor evidence="1">
        <name>Mn(2+)</name>
        <dbReference type="ChEBI" id="CHEBI:29035"/>
    </cofactor>
</comment>
<evidence type="ECO:0000256" key="17">
    <source>
        <dbReference type="PROSITE-ProRule" id="PRU00409"/>
    </source>
</evidence>
<dbReference type="OrthoDB" id="5297614at2"/>
<dbReference type="GO" id="GO:0046872">
    <property type="term" value="F:metal ion binding"/>
    <property type="evidence" value="ECO:0007669"/>
    <property type="project" value="UniProtKB-KW"/>
</dbReference>
<feature type="active site" evidence="15">
    <location>
        <position position="280"/>
    </location>
</feature>
<evidence type="ECO:0000256" key="16">
    <source>
        <dbReference type="PIRSR" id="PIRSR039102-3"/>
    </source>
</evidence>
<evidence type="ECO:0000256" key="13">
    <source>
        <dbReference type="ARBA" id="ARBA00047614"/>
    </source>
</evidence>
<evidence type="ECO:0000256" key="7">
    <source>
        <dbReference type="ARBA" id="ARBA00022598"/>
    </source>
</evidence>